<feature type="domain" description="HpcH/HpaI aldolase/citrate lyase" evidence="7">
    <location>
        <begin position="117"/>
        <end position="330"/>
    </location>
</feature>
<proteinExistence type="predicted"/>
<dbReference type="PANTHER" id="PTHR32308:SF10">
    <property type="entry name" value="CITRATE LYASE SUBUNIT BETA"/>
    <property type="match status" value="1"/>
</dbReference>
<keyword evidence="4" id="KW-0597">Phosphoprotein</keyword>
<sequence>MLNKPVVAGNKGKDVRSDCHVSLELVEAGGIDLRLDSKVGSLYGAGIEALCRDILGRFNIEHASMVVEDSGAFDFVIAARVEACVRQLIQTDNAYLPDLIPENRYASSFDRMRFSRLYIPGNSPKMMINASIYGAHGVILDLEDAVAPQKKDEARLLVRNALRQVNFYGAERMVRINQLPRGLDDLEEIIPHNVHVVLLPKCESRDQIAQVNEKIRSIQERKNLSGEVYLMPIIESALGVIRAYEIATAADNVVAVALGLEDYCADMGVKRTTEGAESLYAKSHLVNACRAAGVQAIDSVFSDFQDEAALRRIVLQSKSLGFEGIGCIHPSQIRPVHESFAPTDAEISKAREIVLLFEQAEEKGLGVVALGSKMIDPPVVKRAVQSIDRAMALGKLSKNWRSEGE</sequence>
<keyword evidence="6" id="KW-0460">Magnesium</keyword>
<dbReference type="OrthoDB" id="348111at2"/>
<reference evidence="8 9" key="1">
    <citation type="submission" date="2019-07" db="EMBL/GenBank/DDBJ databases">
        <title>Genomic Encyclopedia of Archaeal and Bacterial Type Strains, Phase II (KMG-II): from individual species to whole genera.</title>
        <authorList>
            <person name="Goeker M."/>
        </authorList>
    </citation>
    <scope>NUCLEOTIDE SEQUENCE [LARGE SCALE GENOMIC DNA]</scope>
    <source>
        <strain evidence="8 9">ATCC BAA-1139</strain>
    </source>
</reference>
<dbReference type="InterPro" id="IPR015813">
    <property type="entry name" value="Pyrv/PenolPyrv_kinase-like_dom"/>
</dbReference>
<dbReference type="InterPro" id="IPR040442">
    <property type="entry name" value="Pyrv_kinase-like_dom_sf"/>
</dbReference>
<dbReference type="Pfam" id="PF06857">
    <property type="entry name" value="ACP"/>
    <property type="match status" value="1"/>
</dbReference>
<accession>A0A562V826</accession>
<evidence type="ECO:0000256" key="4">
    <source>
        <dbReference type="ARBA" id="ARBA00022553"/>
    </source>
</evidence>
<dbReference type="InterPro" id="IPR005000">
    <property type="entry name" value="Aldolase/citrate-lyase_domain"/>
</dbReference>
<dbReference type="InterPro" id="IPR023439">
    <property type="entry name" value="Mal_deCO2ase/Cit_lyase_ACP"/>
</dbReference>
<evidence type="ECO:0000256" key="2">
    <source>
        <dbReference type="ARBA" id="ARBA00004496"/>
    </source>
</evidence>
<comment type="subcellular location">
    <subcellularLocation>
        <location evidence="2">Cytoplasm</location>
    </subcellularLocation>
</comment>
<dbReference type="Gene3D" id="3.20.20.60">
    <property type="entry name" value="Phosphoenolpyruvate-binding domains"/>
    <property type="match status" value="1"/>
</dbReference>
<dbReference type="GO" id="GO:0016829">
    <property type="term" value="F:lyase activity"/>
    <property type="evidence" value="ECO:0007669"/>
    <property type="project" value="UniProtKB-KW"/>
</dbReference>
<dbReference type="SUPFAM" id="SSF51621">
    <property type="entry name" value="Phosphoenolpyruvate/pyruvate domain"/>
    <property type="match status" value="1"/>
</dbReference>
<evidence type="ECO:0000313" key="9">
    <source>
        <dbReference type="Proteomes" id="UP000319449"/>
    </source>
</evidence>
<dbReference type="GO" id="GO:0000287">
    <property type="term" value="F:magnesium ion binding"/>
    <property type="evidence" value="ECO:0007669"/>
    <property type="project" value="TreeGrafter"/>
</dbReference>
<dbReference type="GO" id="GO:0006107">
    <property type="term" value="P:oxaloacetate metabolic process"/>
    <property type="evidence" value="ECO:0007669"/>
    <property type="project" value="TreeGrafter"/>
</dbReference>
<comment type="caution">
    <text evidence="8">The sequence shown here is derived from an EMBL/GenBank/DDBJ whole genome shotgun (WGS) entry which is preliminary data.</text>
</comment>
<evidence type="ECO:0000313" key="8">
    <source>
        <dbReference type="EMBL" id="TWJ14031.1"/>
    </source>
</evidence>
<dbReference type="EMBL" id="VLLN01000032">
    <property type="protein sequence ID" value="TWJ14031.1"/>
    <property type="molecule type" value="Genomic_DNA"/>
</dbReference>
<dbReference type="GO" id="GO:0005737">
    <property type="term" value="C:cytoplasm"/>
    <property type="evidence" value="ECO:0007669"/>
    <property type="project" value="UniProtKB-SubCell"/>
</dbReference>
<dbReference type="PANTHER" id="PTHR32308">
    <property type="entry name" value="LYASE BETA SUBUNIT, PUTATIVE (AFU_ORTHOLOGUE AFUA_4G13030)-RELATED"/>
    <property type="match status" value="1"/>
</dbReference>
<dbReference type="Proteomes" id="UP000319449">
    <property type="component" value="Unassembled WGS sequence"/>
</dbReference>
<keyword evidence="5" id="KW-0479">Metal-binding</keyword>
<keyword evidence="3" id="KW-0963">Cytoplasm</keyword>
<evidence type="ECO:0000256" key="3">
    <source>
        <dbReference type="ARBA" id="ARBA00022490"/>
    </source>
</evidence>
<protein>
    <submittedName>
        <fullName evidence="8">Citrate lyase subunit beta/citryl-CoA lyase</fullName>
    </submittedName>
</protein>
<dbReference type="Pfam" id="PF03328">
    <property type="entry name" value="HpcH_HpaI"/>
    <property type="match status" value="1"/>
</dbReference>
<name>A0A562V826_9BACT</name>
<keyword evidence="9" id="KW-1185">Reference proteome</keyword>
<gene>
    <name evidence="8" type="ORF">JN12_03602</name>
</gene>
<dbReference type="AlphaFoldDB" id="A0A562V826"/>
<evidence type="ECO:0000256" key="6">
    <source>
        <dbReference type="ARBA" id="ARBA00022842"/>
    </source>
</evidence>
<dbReference type="RefSeq" id="WP_145025355.1">
    <property type="nucleotide sequence ID" value="NZ_VLLN01000032.1"/>
</dbReference>
<organism evidence="8 9">
    <name type="scientific">Geobacter argillaceus</name>
    <dbReference type="NCBI Taxonomy" id="345631"/>
    <lineage>
        <taxon>Bacteria</taxon>
        <taxon>Pseudomonadati</taxon>
        <taxon>Thermodesulfobacteriota</taxon>
        <taxon>Desulfuromonadia</taxon>
        <taxon>Geobacterales</taxon>
        <taxon>Geobacteraceae</taxon>
        <taxon>Geobacter</taxon>
    </lineage>
</organism>
<comment type="cofactor">
    <cofactor evidence="1">
        <name>Mg(2+)</name>
        <dbReference type="ChEBI" id="CHEBI:18420"/>
    </cofactor>
</comment>
<evidence type="ECO:0000259" key="7">
    <source>
        <dbReference type="Pfam" id="PF03328"/>
    </source>
</evidence>
<keyword evidence="8" id="KW-0456">Lyase</keyword>
<evidence type="ECO:0000256" key="5">
    <source>
        <dbReference type="ARBA" id="ARBA00022723"/>
    </source>
</evidence>
<evidence type="ECO:0000256" key="1">
    <source>
        <dbReference type="ARBA" id="ARBA00001946"/>
    </source>
</evidence>